<dbReference type="Proteomes" id="UP001151752">
    <property type="component" value="Chromosome 11"/>
</dbReference>
<protein>
    <submittedName>
        <fullName evidence="1">Uncharacterized protein</fullName>
    </submittedName>
</protein>
<accession>A0A9Q0UDN0</accession>
<name>A0A9Q0UDN0_9ROSI</name>
<proteinExistence type="predicted"/>
<comment type="caution">
    <text evidence="1">The sequence shown here is derived from an EMBL/GenBank/DDBJ whole genome shotgun (WGS) entry which is preliminary data.</text>
</comment>
<gene>
    <name evidence="1" type="ORF">OIU74_006113</name>
</gene>
<reference evidence="1" key="1">
    <citation type="submission" date="2022-11" db="EMBL/GenBank/DDBJ databases">
        <authorList>
            <person name="Hyden B.L."/>
            <person name="Feng K."/>
            <person name="Yates T."/>
            <person name="Jawdy S."/>
            <person name="Smart L.B."/>
            <person name="Muchero W."/>
        </authorList>
    </citation>
    <scope>NUCLEOTIDE SEQUENCE</scope>
    <source>
        <tissue evidence="1">Shoot tip</tissue>
    </source>
</reference>
<keyword evidence="2" id="KW-1185">Reference proteome</keyword>
<organism evidence="1 2">
    <name type="scientific">Salix koriyanagi</name>
    <dbReference type="NCBI Taxonomy" id="2511006"/>
    <lineage>
        <taxon>Eukaryota</taxon>
        <taxon>Viridiplantae</taxon>
        <taxon>Streptophyta</taxon>
        <taxon>Embryophyta</taxon>
        <taxon>Tracheophyta</taxon>
        <taxon>Spermatophyta</taxon>
        <taxon>Magnoliopsida</taxon>
        <taxon>eudicotyledons</taxon>
        <taxon>Gunneridae</taxon>
        <taxon>Pentapetalae</taxon>
        <taxon>rosids</taxon>
        <taxon>fabids</taxon>
        <taxon>Malpighiales</taxon>
        <taxon>Salicaceae</taxon>
        <taxon>Saliceae</taxon>
        <taxon>Salix</taxon>
    </lineage>
</organism>
<reference evidence="1" key="2">
    <citation type="journal article" date="2023" name="Int. J. Mol. Sci.">
        <title>De Novo Assembly and Annotation of 11 Diverse Shrub Willow (Salix) Genomes Reveals Novel Gene Organization in Sex-Linked Regions.</title>
        <authorList>
            <person name="Hyden B."/>
            <person name="Feng K."/>
            <person name="Yates T.B."/>
            <person name="Jawdy S."/>
            <person name="Cereghino C."/>
            <person name="Smart L.B."/>
            <person name="Muchero W."/>
        </authorList>
    </citation>
    <scope>NUCLEOTIDE SEQUENCE</scope>
    <source>
        <tissue evidence="1">Shoot tip</tissue>
    </source>
</reference>
<sequence length="67" mass="7653">MKNVLEMGYDRQSRKEELESPMIDLTTISKATGNFSSNKKLGEGGFGIVYKEKKHQFCDMNNYVESV</sequence>
<evidence type="ECO:0000313" key="1">
    <source>
        <dbReference type="EMBL" id="KAJ6727998.1"/>
    </source>
</evidence>
<dbReference type="InterPro" id="IPR011009">
    <property type="entry name" value="Kinase-like_dom_sf"/>
</dbReference>
<evidence type="ECO:0000313" key="2">
    <source>
        <dbReference type="Proteomes" id="UP001151752"/>
    </source>
</evidence>
<dbReference type="EMBL" id="JAPFFM010000012">
    <property type="protein sequence ID" value="KAJ6727998.1"/>
    <property type="molecule type" value="Genomic_DNA"/>
</dbReference>
<dbReference type="SUPFAM" id="SSF56112">
    <property type="entry name" value="Protein kinase-like (PK-like)"/>
    <property type="match status" value="1"/>
</dbReference>
<dbReference type="AlphaFoldDB" id="A0A9Q0UDN0"/>
<dbReference type="Gene3D" id="3.30.200.20">
    <property type="entry name" value="Phosphorylase Kinase, domain 1"/>
    <property type="match status" value="1"/>
</dbReference>